<dbReference type="GO" id="GO:0008270">
    <property type="term" value="F:zinc ion binding"/>
    <property type="evidence" value="ECO:0007669"/>
    <property type="project" value="UniProtKB-KW"/>
</dbReference>
<dbReference type="Gene3D" id="4.10.60.10">
    <property type="entry name" value="Zinc finger, CCHC-type"/>
    <property type="match status" value="1"/>
</dbReference>
<comment type="caution">
    <text evidence="4">The sequence shown here is derived from an EMBL/GenBank/DDBJ whole genome shotgun (WGS) entry which is preliminary data.</text>
</comment>
<keyword evidence="5" id="KW-1185">Reference proteome</keyword>
<dbReference type="OrthoDB" id="686744at2759"/>
<evidence type="ECO:0000313" key="4">
    <source>
        <dbReference type="EMBL" id="MQL71985.1"/>
    </source>
</evidence>
<gene>
    <name evidence="4" type="ORF">Taro_004328</name>
</gene>
<reference evidence="4" key="1">
    <citation type="submission" date="2017-07" db="EMBL/GenBank/DDBJ databases">
        <title>Taro Niue Genome Assembly and Annotation.</title>
        <authorList>
            <person name="Atibalentja N."/>
            <person name="Keating K."/>
            <person name="Fields C.J."/>
        </authorList>
    </citation>
    <scope>NUCLEOTIDE SEQUENCE</scope>
    <source>
        <strain evidence="4">Niue_2</strain>
        <tissue evidence="4">Leaf</tissue>
    </source>
</reference>
<dbReference type="PANTHER" id="PTHR34676:SF8">
    <property type="entry name" value="TRANSMEMBRANE PROTEIN"/>
    <property type="match status" value="1"/>
</dbReference>
<dbReference type="Pfam" id="PF14223">
    <property type="entry name" value="Retrotran_gag_2"/>
    <property type="match status" value="1"/>
</dbReference>
<dbReference type="EMBL" id="NMUH01000115">
    <property type="protein sequence ID" value="MQL71985.1"/>
    <property type="molecule type" value="Genomic_DNA"/>
</dbReference>
<evidence type="ECO:0000259" key="3">
    <source>
        <dbReference type="PROSITE" id="PS50158"/>
    </source>
</evidence>
<dbReference type="PANTHER" id="PTHR34676">
    <property type="entry name" value="DUF4219 DOMAIN-CONTAINING PROTEIN-RELATED"/>
    <property type="match status" value="1"/>
</dbReference>
<dbReference type="SUPFAM" id="SSF57756">
    <property type="entry name" value="Retrovirus zinc finger-like domains"/>
    <property type="match status" value="1"/>
</dbReference>
<feature type="compositionally biased region" description="Acidic residues" evidence="2">
    <location>
        <begin position="250"/>
        <end position="260"/>
    </location>
</feature>
<evidence type="ECO:0000313" key="5">
    <source>
        <dbReference type="Proteomes" id="UP000652761"/>
    </source>
</evidence>
<accession>A0A843TLP7</accession>
<dbReference type="InterPro" id="IPR036875">
    <property type="entry name" value="Znf_CCHC_sf"/>
</dbReference>
<evidence type="ECO:0000256" key="2">
    <source>
        <dbReference type="SAM" id="MobiDB-lite"/>
    </source>
</evidence>
<organism evidence="4 5">
    <name type="scientific">Colocasia esculenta</name>
    <name type="common">Wild taro</name>
    <name type="synonym">Arum esculentum</name>
    <dbReference type="NCBI Taxonomy" id="4460"/>
    <lineage>
        <taxon>Eukaryota</taxon>
        <taxon>Viridiplantae</taxon>
        <taxon>Streptophyta</taxon>
        <taxon>Embryophyta</taxon>
        <taxon>Tracheophyta</taxon>
        <taxon>Spermatophyta</taxon>
        <taxon>Magnoliopsida</taxon>
        <taxon>Liliopsida</taxon>
        <taxon>Araceae</taxon>
        <taxon>Aroideae</taxon>
        <taxon>Colocasieae</taxon>
        <taxon>Colocasia</taxon>
    </lineage>
</organism>
<dbReference type="PROSITE" id="PS50158">
    <property type="entry name" value="ZF_CCHC"/>
    <property type="match status" value="1"/>
</dbReference>
<feature type="region of interest" description="Disordered" evidence="2">
    <location>
        <begin position="140"/>
        <end position="164"/>
    </location>
</feature>
<keyword evidence="1" id="KW-0479">Metal-binding</keyword>
<dbReference type="AlphaFoldDB" id="A0A843TLP7"/>
<feature type="region of interest" description="Disordered" evidence="2">
    <location>
        <begin position="249"/>
        <end position="268"/>
    </location>
</feature>
<keyword evidence="1" id="KW-0863">Zinc-finger</keyword>
<proteinExistence type="predicted"/>
<evidence type="ECO:0000256" key="1">
    <source>
        <dbReference type="PROSITE-ProRule" id="PRU00047"/>
    </source>
</evidence>
<dbReference type="GO" id="GO:0003676">
    <property type="term" value="F:nucleic acid binding"/>
    <property type="evidence" value="ECO:0007669"/>
    <property type="project" value="InterPro"/>
</dbReference>
<name>A0A843TLP7_COLES</name>
<protein>
    <recommendedName>
        <fullName evidence="3">CCHC-type domain-containing protein</fullName>
    </recommendedName>
</protein>
<dbReference type="Proteomes" id="UP000652761">
    <property type="component" value="Unassembled WGS sequence"/>
</dbReference>
<keyword evidence="1" id="KW-0862">Zinc</keyword>
<sequence>MQCSLHSTEFSRVSSCSRAKEIWDRLMVIYEGTSAVKETKANMLVSEYEAFRMKHDETISEMYGRLTLLTNELKNLGKVYTDKELVRNILSSLTPIWHTKATVIEESIKLSTTTVDELIGSLITYELGLRRTEDDLKKKKPLALKASPSTKEATEDSDSSTSEDVSGEFTLITRKFRKFLRKQDKGFLKKKPYTNNLSKPKVNTNKKTNRIVCYKCRKPGYVKSECPEVQKKNQPGWNRNKHMAMVGTWSEEEEDEEEESSDAKDTHSRLCLMAREKEEEEGEVSSLFKDFNLDDWEHVYFELMD</sequence>
<feature type="domain" description="CCHC-type" evidence="3">
    <location>
        <begin position="213"/>
        <end position="228"/>
    </location>
</feature>
<dbReference type="InterPro" id="IPR001878">
    <property type="entry name" value="Znf_CCHC"/>
</dbReference>